<sequence length="91" mass="10614">MTGRIGCCVPFCRRTRGPRKGDRVPISSIREWICAEHYRATPASLRRRRSRILRMIDRASGVRLFRLYDIDRRIWDRLKAAAIERAAGITS</sequence>
<dbReference type="Proteomes" id="UP000241808">
    <property type="component" value="Unassembled WGS sequence"/>
</dbReference>
<comment type="caution">
    <text evidence="1">The sequence shown here is derived from an EMBL/GenBank/DDBJ whole genome shotgun (WGS) entry which is preliminary data.</text>
</comment>
<name>A0A2T4ZIW1_9HYPH</name>
<organism evidence="1 2">
    <name type="scientific">Phreatobacter oligotrophus</name>
    <dbReference type="NCBI Taxonomy" id="1122261"/>
    <lineage>
        <taxon>Bacteria</taxon>
        <taxon>Pseudomonadati</taxon>
        <taxon>Pseudomonadota</taxon>
        <taxon>Alphaproteobacteria</taxon>
        <taxon>Hyphomicrobiales</taxon>
        <taxon>Phreatobacteraceae</taxon>
        <taxon>Phreatobacter</taxon>
    </lineage>
</organism>
<reference evidence="1 2" key="1">
    <citation type="submission" date="2018-04" db="EMBL/GenBank/DDBJ databases">
        <title>Genomic Encyclopedia of Archaeal and Bacterial Type Strains, Phase II (KMG-II): from individual species to whole genera.</title>
        <authorList>
            <person name="Goeker M."/>
        </authorList>
    </citation>
    <scope>NUCLEOTIDE SEQUENCE [LARGE SCALE GENOMIC DNA]</scope>
    <source>
        <strain evidence="1 2">DSM 25521</strain>
    </source>
</reference>
<proteinExistence type="predicted"/>
<dbReference type="AlphaFoldDB" id="A0A2T4ZIW1"/>
<accession>A0A2T4ZIW1</accession>
<dbReference type="RefSeq" id="WP_108174355.1">
    <property type="nucleotide sequence ID" value="NZ_PZZL01000001.1"/>
</dbReference>
<protein>
    <submittedName>
        <fullName evidence="1">Uncharacterized protein</fullName>
    </submittedName>
</protein>
<evidence type="ECO:0000313" key="2">
    <source>
        <dbReference type="Proteomes" id="UP000241808"/>
    </source>
</evidence>
<evidence type="ECO:0000313" key="1">
    <source>
        <dbReference type="EMBL" id="PTM61920.1"/>
    </source>
</evidence>
<gene>
    <name evidence="1" type="ORF">C8P69_101593</name>
</gene>
<keyword evidence="2" id="KW-1185">Reference proteome</keyword>
<dbReference type="OrthoDB" id="7877408at2"/>
<dbReference type="EMBL" id="PZZL01000001">
    <property type="protein sequence ID" value="PTM61920.1"/>
    <property type="molecule type" value="Genomic_DNA"/>
</dbReference>